<dbReference type="InterPro" id="IPR018839">
    <property type="entry name" value="Tscrpt-silencing_Clr2_C"/>
</dbReference>
<sequence length="697" mass="79689">MFHPASNPFESLFHTTELNTTGMIIVRINSGSDGDSTHQPTSSSITLVDPPGIYLEKIATLWMKEQRRDRPDVTYRLDRLPAGYALYQKPRLNNPKHMDKWLYGHPSHKIFDSPNRFFPHFLYLMKNNGSNIGCQCDVCLATGGVKRPKKNPSPASLAMSQTITQDNSTEKAKGPGRRRPKQADSFGKVDNEGNPDVYRNSIDRLKRLGAIDEPIREPMSMDWRTERDLLPSLLWQISKQPAWIPRIAELVLYVPLIPADLEICWNKDGNDYMFWHTKQRMWLGYPHWWAGVVGQTADEEVDIEDLVKEGPKRKGVNYSGFRIEAYPDPNDTHKDLSKQYKYVPLHHTRPFAFYRKFLKGTPQEKWHPTIKHAFTVASSFSLVEKFHFRGNWPSAMVFCKGIYIGSELVVIGDTVRLCPLREQTPLHEQTRVTDILHVTGICLKFSNLDKANEDDHDGGHPYNTTVYVIGKGFTLDPSRAPGEVPVDSRSSVLSPSFDDYGNWYPLHNPTQSLQVPFHRVIGRCYETEALTLWFPPEKNKEMDLVLRLSEGFEGVQNARRWSSSKDLRILHGKSWYWGDSRVDSLDLETVNGQTVSRFDPTRDPKTWRKYIRVIEGIAGAEDKDAIRKSTLAERPLRKFSLTNSTLVQAAQDADEEVEELEIVEKRANSTGEESADELQIGNVVATPKRQRVEIVID</sequence>
<dbReference type="Proteomes" id="UP000799429">
    <property type="component" value="Unassembled WGS sequence"/>
</dbReference>
<feature type="coiled-coil region" evidence="1">
    <location>
        <begin position="643"/>
        <end position="670"/>
    </location>
</feature>
<evidence type="ECO:0000313" key="5">
    <source>
        <dbReference type="EMBL" id="KAF2839296.1"/>
    </source>
</evidence>
<dbReference type="GO" id="GO:0031934">
    <property type="term" value="C:mating-type region heterochromatin"/>
    <property type="evidence" value="ECO:0007669"/>
    <property type="project" value="TreeGrafter"/>
</dbReference>
<proteinExistence type="predicted"/>
<dbReference type="Pfam" id="PF10383">
    <property type="entry name" value="Clr2"/>
    <property type="match status" value="1"/>
</dbReference>
<accession>A0A9P4SAV2</accession>
<evidence type="ECO:0000259" key="3">
    <source>
        <dbReference type="Pfam" id="PF10383"/>
    </source>
</evidence>
<evidence type="ECO:0000259" key="4">
    <source>
        <dbReference type="Pfam" id="PF16761"/>
    </source>
</evidence>
<feature type="domain" description="Cryptic loci regulator 2 N-terminal" evidence="4">
    <location>
        <begin position="75"/>
        <end position="139"/>
    </location>
</feature>
<dbReference type="InterPro" id="IPR031915">
    <property type="entry name" value="Clr2_N"/>
</dbReference>
<gene>
    <name evidence="5" type="ORF">M501DRAFT_1003873</name>
</gene>
<dbReference type="GO" id="GO:0030466">
    <property type="term" value="P:silent mating-type cassette heterochromatin formation"/>
    <property type="evidence" value="ECO:0007669"/>
    <property type="project" value="TreeGrafter"/>
</dbReference>
<evidence type="ECO:0000313" key="6">
    <source>
        <dbReference type="Proteomes" id="UP000799429"/>
    </source>
</evidence>
<evidence type="ECO:0000256" key="2">
    <source>
        <dbReference type="SAM" id="MobiDB-lite"/>
    </source>
</evidence>
<dbReference type="OrthoDB" id="438224at2759"/>
<organism evidence="5 6">
    <name type="scientific">Patellaria atrata CBS 101060</name>
    <dbReference type="NCBI Taxonomy" id="1346257"/>
    <lineage>
        <taxon>Eukaryota</taxon>
        <taxon>Fungi</taxon>
        <taxon>Dikarya</taxon>
        <taxon>Ascomycota</taxon>
        <taxon>Pezizomycotina</taxon>
        <taxon>Dothideomycetes</taxon>
        <taxon>Dothideomycetes incertae sedis</taxon>
        <taxon>Patellariales</taxon>
        <taxon>Patellariaceae</taxon>
        <taxon>Patellaria</taxon>
    </lineage>
</organism>
<dbReference type="PANTHER" id="PTHR38046:SF1">
    <property type="entry name" value="CRYPTIC LOCI REGULATOR 2"/>
    <property type="match status" value="1"/>
</dbReference>
<dbReference type="InterPro" id="IPR038986">
    <property type="entry name" value="Clr2"/>
</dbReference>
<feature type="region of interest" description="Disordered" evidence="2">
    <location>
        <begin position="147"/>
        <end position="197"/>
    </location>
</feature>
<reference evidence="5" key="1">
    <citation type="journal article" date="2020" name="Stud. Mycol.">
        <title>101 Dothideomycetes genomes: a test case for predicting lifestyles and emergence of pathogens.</title>
        <authorList>
            <person name="Haridas S."/>
            <person name="Albert R."/>
            <person name="Binder M."/>
            <person name="Bloem J."/>
            <person name="Labutti K."/>
            <person name="Salamov A."/>
            <person name="Andreopoulos B."/>
            <person name="Baker S."/>
            <person name="Barry K."/>
            <person name="Bills G."/>
            <person name="Bluhm B."/>
            <person name="Cannon C."/>
            <person name="Castanera R."/>
            <person name="Culley D."/>
            <person name="Daum C."/>
            <person name="Ezra D."/>
            <person name="Gonzalez J."/>
            <person name="Henrissat B."/>
            <person name="Kuo A."/>
            <person name="Liang C."/>
            <person name="Lipzen A."/>
            <person name="Lutzoni F."/>
            <person name="Magnuson J."/>
            <person name="Mondo S."/>
            <person name="Nolan M."/>
            <person name="Ohm R."/>
            <person name="Pangilinan J."/>
            <person name="Park H.-J."/>
            <person name="Ramirez L."/>
            <person name="Alfaro M."/>
            <person name="Sun H."/>
            <person name="Tritt A."/>
            <person name="Yoshinaga Y."/>
            <person name="Zwiers L.-H."/>
            <person name="Turgeon B."/>
            <person name="Goodwin S."/>
            <person name="Spatafora J."/>
            <person name="Crous P."/>
            <person name="Grigoriev I."/>
        </authorList>
    </citation>
    <scope>NUCLEOTIDE SEQUENCE</scope>
    <source>
        <strain evidence="5">CBS 101060</strain>
    </source>
</reference>
<comment type="caution">
    <text evidence="5">The sequence shown here is derived from an EMBL/GenBank/DDBJ whole genome shotgun (WGS) entry which is preliminary data.</text>
</comment>
<dbReference type="Pfam" id="PF16761">
    <property type="entry name" value="Clr2_transil"/>
    <property type="match status" value="1"/>
</dbReference>
<dbReference type="GO" id="GO:0033553">
    <property type="term" value="C:rDNA heterochromatin"/>
    <property type="evidence" value="ECO:0007669"/>
    <property type="project" value="TreeGrafter"/>
</dbReference>
<name>A0A9P4SAV2_9PEZI</name>
<evidence type="ECO:0000256" key="1">
    <source>
        <dbReference type="SAM" id="Coils"/>
    </source>
</evidence>
<feature type="domain" description="Cryptic loci regulator 2 C-terminal" evidence="3">
    <location>
        <begin position="398"/>
        <end position="526"/>
    </location>
</feature>
<dbReference type="AlphaFoldDB" id="A0A9P4SAV2"/>
<protein>
    <recommendedName>
        <fullName evidence="7">Cryptic loci regulator 2 N-terminal domain-containing protein</fullName>
    </recommendedName>
</protein>
<evidence type="ECO:0008006" key="7">
    <source>
        <dbReference type="Google" id="ProtNLM"/>
    </source>
</evidence>
<keyword evidence="6" id="KW-1185">Reference proteome</keyword>
<feature type="compositionally biased region" description="Polar residues" evidence="2">
    <location>
        <begin position="158"/>
        <end position="167"/>
    </location>
</feature>
<dbReference type="EMBL" id="MU006095">
    <property type="protein sequence ID" value="KAF2839296.1"/>
    <property type="molecule type" value="Genomic_DNA"/>
</dbReference>
<dbReference type="PANTHER" id="PTHR38046">
    <property type="entry name" value="CRYPTIC LOCI REGULATOR 2"/>
    <property type="match status" value="1"/>
</dbReference>
<keyword evidence="1" id="KW-0175">Coiled coil</keyword>
<dbReference type="GO" id="GO:0070824">
    <property type="term" value="C:SHREC complex"/>
    <property type="evidence" value="ECO:0007669"/>
    <property type="project" value="InterPro"/>
</dbReference>